<evidence type="ECO:0000313" key="3">
    <source>
        <dbReference type="Proteomes" id="UP000800040"/>
    </source>
</evidence>
<organism evidence="2 3">
    <name type="scientific">Decorospora gaudefroyi</name>
    <dbReference type="NCBI Taxonomy" id="184978"/>
    <lineage>
        <taxon>Eukaryota</taxon>
        <taxon>Fungi</taxon>
        <taxon>Dikarya</taxon>
        <taxon>Ascomycota</taxon>
        <taxon>Pezizomycotina</taxon>
        <taxon>Dothideomycetes</taxon>
        <taxon>Pleosporomycetidae</taxon>
        <taxon>Pleosporales</taxon>
        <taxon>Pleosporineae</taxon>
        <taxon>Pleosporaceae</taxon>
        <taxon>Decorospora</taxon>
    </lineage>
</organism>
<evidence type="ECO:0000256" key="1">
    <source>
        <dbReference type="SAM" id="MobiDB-lite"/>
    </source>
</evidence>
<reference evidence="2" key="1">
    <citation type="submission" date="2020-01" db="EMBL/GenBank/DDBJ databases">
        <authorList>
            <consortium name="DOE Joint Genome Institute"/>
            <person name="Haridas S."/>
            <person name="Albert R."/>
            <person name="Binder M."/>
            <person name="Bloem J."/>
            <person name="Labutti K."/>
            <person name="Salamov A."/>
            <person name="Andreopoulos B."/>
            <person name="Baker S.E."/>
            <person name="Barry K."/>
            <person name="Bills G."/>
            <person name="Bluhm B.H."/>
            <person name="Cannon C."/>
            <person name="Castanera R."/>
            <person name="Culley D.E."/>
            <person name="Daum C."/>
            <person name="Ezra D."/>
            <person name="Gonzalez J.B."/>
            <person name="Henrissat B."/>
            <person name="Kuo A."/>
            <person name="Liang C."/>
            <person name="Lipzen A."/>
            <person name="Lutzoni F."/>
            <person name="Magnuson J."/>
            <person name="Mondo S."/>
            <person name="Nolan M."/>
            <person name="Ohm R."/>
            <person name="Pangilinan J."/>
            <person name="Park H.-J."/>
            <person name="Ramirez L."/>
            <person name="Alfaro M."/>
            <person name="Sun H."/>
            <person name="Tritt A."/>
            <person name="Yoshinaga Y."/>
            <person name="Zwiers L.-H."/>
            <person name="Turgeon B.G."/>
            <person name="Goodwin S.B."/>
            <person name="Spatafora J.W."/>
            <person name="Crous P.W."/>
            <person name="Grigoriev I.V."/>
        </authorList>
    </citation>
    <scope>NUCLEOTIDE SEQUENCE</scope>
    <source>
        <strain evidence="2">P77</strain>
    </source>
</reference>
<proteinExistence type="predicted"/>
<dbReference type="AlphaFoldDB" id="A0A6A5K3F9"/>
<sequence>MYPYVLPTHRASDGGGSREDTPLVPKRGVSDQLENSSSKIVEAHGLDSAWRVEHMIIVERKLQQSTTRYPACLKPPLPCLFQRILADFFRWRWRVGVARDILVIASLEFNLHVNRSGNASVRELDICAGIIRLQQPQIDDIGQQATSFTRAMLAMHMPSQTRDCYSCSPASPALGPTT</sequence>
<dbReference type="EMBL" id="ML975344">
    <property type="protein sequence ID" value="KAF1832205.1"/>
    <property type="molecule type" value="Genomic_DNA"/>
</dbReference>
<protein>
    <submittedName>
        <fullName evidence="2">Uncharacterized protein</fullName>
    </submittedName>
</protein>
<keyword evidence="3" id="KW-1185">Reference proteome</keyword>
<feature type="compositionally biased region" description="Basic and acidic residues" evidence="1">
    <location>
        <begin position="10"/>
        <end position="21"/>
    </location>
</feature>
<dbReference type="Proteomes" id="UP000800040">
    <property type="component" value="Unassembled WGS sequence"/>
</dbReference>
<evidence type="ECO:0000313" key="2">
    <source>
        <dbReference type="EMBL" id="KAF1832205.1"/>
    </source>
</evidence>
<accession>A0A6A5K3F9</accession>
<gene>
    <name evidence="2" type="ORF">BDW02DRAFT_18480</name>
</gene>
<feature type="region of interest" description="Disordered" evidence="1">
    <location>
        <begin position="1"/>
        <end position="30"/>
    </location>
</feature>
<name>A0A6A5K3F9_9PLEO</name>